<dbReference type="GO" id="GO:0005524">
    <property type="term" value="F:ATP binding"/>
    <property type="evidence" value="ECO:0007669"/>
    <property type="project" value="UniProtKB-KW"/>
</dbReference>
<evidence type="ECO:0000259" key="5">
    <source>
        <dbReference type="PROSITE" id="PS50893"/>
    </source>
</evidence>
<dbReference type="GO" id="GO:0016887">
    <property type="term" value="F:ATP hydrolysis activity"/>
    <property type="evidence" value="ECO:0007669"/>
    <property type="project" value="InterPro"/>
</dbReference>
<evidence type="ECO:0000256" key="1">
    <source>
        <dbReference type="ARBA" id="ARBA00022737"/>
    </source>
</evidence>
<dbReference type="InterPro" id="IPR017871">
    <property type="entry name" value="ABC_transporter-like_CS"/>
</dbReference>
<accession>A0A417YIG5</accession>
<dbReference type="NCBIfam" id="NF000355">
    <property type="entry name" value="ribo_prot_ABC_F"/>
    <property type="match status" value="1"/>
</dbReference>
<feature type="coiled-coil region" evidence="4">
    <location>
        <begin position="164"/>
        <end position="247"/>
    </location>
</feature>
<dbReference type="InterPro" id="IPR003439">
    <property type="entry name" value="ABC_transporter-like_ATP-bd"/>
</dbReference>
<dbReference type="CDD" id="cd03221">
    <property type="entry name" value="ABCF_EF-3"/>
    <property type="match status" value="2"/>
</dbReference>
<dbReference type="AlphaFoldDB" id="A0A417YIG5"/>
<dbReference type="SUPFAM" id="SSF52540">
    <property type="entry name" value="P-loop containing nucleoside triphosphate hydrolases"/>
    <property type="match status" value="2"/>
</dbReference>
<keyword evidence="3" id="KW-0067">ATP-binding</keyword>
<keyword evidence="4" id="KW-0175">Coiled coil</keyword>
<dbReference type="NCBIfam" id="NF000170">
    <property type="entry name" value="ABCF_Vga_all"/>
    <property type="match status" value="1"/>
</dbReference>
<evidence type="ECO:0000313" key="7">
    <source>
        <dbReference type="Proteomes" id="UP000285456"/>
    </source>
</evidence>
<evidence type="ECO:0000256" key="2">
    <source>
        <dbReference type="ARBA" id="ARBA00022741"/>
    </source>
</evidence>
<dbReference type="SMART" id="SM00382">
    <property type="entry name" value="AAA"/>
    <property type="match status" value="2"/>
</dbReference>
<sequence>MVIMEISGLKYEVKDRLLFAADHLAIQNKDRIGLVGRNGSGKTSLLEILAGKRQPEEGTINLRATCELLPQLKNTDTTKSGGEVTQEYINQSLATQAGLLFADEPTTNLDTEHIESLEKQLQRWQGAIVIVSHDRSFLDALCTKIWEIDEKKINVYKGNYSDYIAQKELAIRQQESAYEQYQRKKRQLEHARELKEQKAQRATKKPNQVSASEAKITGAKPYFAKKQKKLQKTAKSIETRLEKLQKVEKVKEIPAIKMNLPNQEAFTGQIIIRAEELTGKVTNRILWNPASFYIRGGQKIAVIGKNGAGKTTLLKKIMNEADGITVSPAAKIGYFSQNLDVLDTTDSILENVRSTAVQDETFIRTVLARLHFYREDVYKNVGVLSGGERVKVAFAKLFVSNINTLVLDEPTNYLDIEAVEALEDLLTDYEGTILLVSHDRRFVENITDHILTIEKQKITFFDGSLEAYKNYVPKQAADSTEQELLVIETKLTEVLSKLSLEPSEALELEFQALLKRKRELEKAE</sequence>
<keyword evidence="2" id="KW-0547">Nucleotide-binding</keyword>
<name>A0A417YIG5_9BACI</name>
<dbReference type="InterPro" id="IPR027417">
    <property type="entry name" value="P-loop_NTPase"/>
</dbReference>
<keyword evidence="7" id="KW-1185">Reference proteome</keyword>
<dbReference type="InterPro" id="IPR032781">
    <property type="entry name" value="ABC_tran_Xtn"/>
</dbReference>
<reference evidence="6 7" key="1">
    <citation type="journal article" date="2007" name="Int. J. Syst. Evol. Microbiol.">
        <title>Oceanobacillus profundus sp. nov., isolated from a deep-sea sediment core.</title>
        <authorList>
            <person name="Kim Y.G."/>
            <person name="Choi D.H."/>
            <person name="Hyun S."/>
            <person name="Cho B.C."/>
        </authorList>
    </citation>
    <scope>NUCLEOTIDE SEQUENCE [LARGE SCALE GENOMIC DNA]</scope>
    <source>
        <strain evidence="6 7">DSM 18246</strain>
    </source>
</reference>
<evidence type="ECO:0000256" key="4">
    <source>
        <dbReference type="SAM" id="Coils"/>
    </source>
</evidence>
<dbReference type="OrthoDB" id="9760950at2"/>
<dbReference type="InterPro" id="IPR003593">
    <property type="entry name" value="AAA+_ATPase"/>
</dbReference>
<keyword evidence="1" id="KW-0677">Repeat</keyword>
<dbReference type="Proteomes" id="UP000285456">
    <property type="component" value="Unassembled WGS sequence"/>
</dbReference>
<dbReference type="PROSITE" id="PS50893">
    <property type="entry name" value="ABC_TRANSPORTER_2"/>
    <property type="match status" value="1"/>
</dbReference>
<gene>
    <name evidence="6" type="primary">vga</name>
    <name evidence="6" type="ORF">D1B32_09775</name>
</gene>
<evidence type="ECO:0000313" key="6">
    <source>
        <dbReference type="EMBL" id="RHW32708.1"/>
    </source>
</evidence>
<dbReference type="PROSITE" id="PS00211">
    <property type="entry name" value="ABC_TRANSPORTER_1"/>
    <property type="match status" value="1"/>
</dbReference>
<comment type="caution">
    <text evidence="6">The sequence shown here is derived from an EMBL/GenBank/DDBJ whole genome shotgun (WGS) entry which is preliminary data.</text>
</comment>
<dbReference type="InterPro" id="IPR050611">
    <property type="entry name" value="ABCF"/>
</dbReference>
<dbReference type="Gene3D" id="3.40.50.300">
    <property type="entry name" value="P-loop containing nucleotide triphosphate hydrolases"/>
    <property type="match status" value="3"/>
</dbReference>
<dbReference type="PANTHER" id="PTHR19211">
    <property type="entry name" value="ATP-BINDING TRANSPORT PROTEIN-RELATED"/>
    <property type="match status" value="1"/>
</dbReference>
<feature type="domain" description="ABC transporter" evidence="5">
    <location>
        <begin position="272"/>
        <end position="480"/>
    </location>
</feature>
<dbReference type="RefSeq" id="WP_118889278.1">
    <property type="nucleotide sequence ID" value="NZ_PHUT01000005.1"/>
</dbReference>
<dbReference type="EMBL" id="QWEH01000005">
    <property type="protein sequence ID" value="RHW32708.1"/>
    <property type="molecule type" value="Genomic_DNA"/>
</dbReference>
<evidence type="ECO:0000256" key="3">
    <source>
        <dbReference type="ARBA" id="ARBA00022840"/>
    </source>
</evidence>
<protein>
    <submittedName>
        <fullName evidence="6">Vga family ABC-F type ribosomal protection protein</fullName>
    </submittedName>
</protein>
<dbReference type="Pfam" id="PF00005">
    <property type="entry name" value="ABC_tran"/>
    <property type="match status" value="2"/>
</dbReference>
<proteinExistence type="predicted"/>
<organism evidence="6 7">
    <name type="scientific">Oceanobacillus profundus</name>
    <dbReference type="NCBI Taxonomy" id="372463"/>
    <lineage>
        <taxon>Bacteria</taxon>
        <taxon>Bacillati</taxon>
        <taxon>Bacillota</taxon>
        <taxon>Bacilli</taxon>
        <taxon>Bacillales</taxon>
        <taxon>Bacillaceae</taxon>
        <taxon>Oceanobacillus</taxon>
    </lineage>
</organism>
<dbReference type="PANTHER" id="PTHR19211:SF100">
    <property type="entry name" value="RIBOSOME PROTECTION PROTEIN VMLR"/>
    <property type="match status" value="1"/>
</dbReference>
<dbReference type="Pfam" id="PF12848">
    <property type="entry name" value="ABC_tran_Xtn"/>
    <property type="match status" value="1"/>
</dbReference>